<comment type="caution">
    <text evidence="2">The sequence shown here is derived from an EMBL/GenBank/DDBJ whole genome shotgun (WGS) entry which is preliminary data.</text>
</comment>
<proteinExistence type="predicted"/>
<evidence type="ECO:0000256" key="1">
    <source>
        <dbReference type="SAM" id="MobiDB-lite"/>
    </source>
</evidence>
<feature type="compositionally biased region" description="Polar residues" evidence="1">
    <location>
        <begin position="170"/>
        <end position="183"/>
    </location>
</feature>
<protein>
    <submittedName>
        <fullName evidence="2">Uncharacterized protein</fullName>
    </submittedName>
</protein>
<feature type="region of interest" description="Disordered" evidence="1">
    <location>
        <begin position="170"/>
        <end position="189"/>
    </location>
</feature>
<gene>
    <name evidence="2" type="ORF">Tco_0843416</name>
</gene>
<name>A0ABQ5B6B8_9ASTR</name>
<reference evidence="2" key="2">
    <citation type="submission" date="2022-01" db="EMBL/GenBank/DDBJ databases">
        <authorList>
            <person name="Yamashiro T."/>
            <person name="Shiraishi A."/>
            <person name="Satake H."/>
            <person name="Nakayama K."/>
        </authorList>
    </citation>
    <scope>NUCLEOTIDE SEQUENCE</scope>
</reference>
<accession>A0ABQ5B6B8</accession>
<dbReference type="PANTHER" id="PTHR11439:SF495">
    <property type="entry name" value="REVERSE TRANSCRIPTASE, RNA-DEPENDENT DNA POLYMERASE-RELATED"/>
    <property type="match status" value="1"/>
</dbReference>
<dbReference type="Proteomes" id="UP001151760">
    <property type="component" value="Unassembled WGS sequence"/>
</dbReference>
<dbReference type="PANTHER" id="PTHR11439">
    <property type="entry name" value="GAG-POL-RELATED RETROTRANSPOSON"/>
    <property type="match status" value="1"/>
</dbReference>
<organism evidence="2 3">
    <name type="scientific">Tanacetum coccineum</name>
    <dbReference type="NCBI Taxonomy" id="301880"/>
    <lineage>
        <taxon>Eukaryota</taxon>
        <taxon>Viridiplantae</taxon>
        <taxon>Streptophyta</taxon>
        <taxon>Embryophyta</taxon>
        <taxon>Tracheophyta</taxon>
        <taxon>Spermatophyta</taxon>
        <taxon>Magnoliopsida</taxon>
        <taxon>eudicotyledons</taxon>
        <taxon>Gunneridae</taxon>
        <taxon>Pentapetalae</taxon>
        <taxon>asterids</taxon>
        <taxon>campanulids</taxon>
        <taxon>Asterales</taxon>
        <taxon>Asteraceae</taxon>
        <taxon>Asteroideae</taxon>
        <taxon>Anthemideae</taxon>
        <taxon>Anthemidinae</taxon>
        <taxon>Tanacetum</taxon>
    </lineage>
</organism>
<evidence type="ECO:0000313" key="2">
    <source>
        <dbReference type="EMBL" id="GJT08954.1"/>
    </source>
</evidence>
<keyword evidence="3" id="KW-1185">Reference proteome</keyword>
<reference evidence="2" key="1">
    <citation type="journal article" date="2022" name="Int. J. Mol. Sci.">
        <title>Draft Genome of Tanacetum Coccineum: Genomic Comparison of Closely Related Tanacetum-Family Plants.</title>
        <authorList>
            <person name="Yamashiro T."/>
            <person name="Shiraishi A."/>
            <person name="Nakayama K."/>
            <person name="Satake H."/>
        </authorList>
    </citation>
    <scope>NUCLEOTIDE SEQUENCE</scope>
</reference>
<dbReference type="CDD" id="cd09272">
    <property type="entry name" value="RNase_HI_RT_Ty1"/>
    <property type="match status" value="1"/>
</dbReference>
<sequence>MYLTASRLDIMFAICACARDSPFNLEAFFNSDYAGASLDRKSTTGGCQFLGKRLISWQCKKQTIVANSTIEAEYVAAANSKLLWTVFHSKTKNIEIRHYFIKDSYEKRLIQVIKIHTDHNVADLLTKAFDVSSIRDKFGNKTGSYKVGDEAVHKELGDRMERAATTVTSLDTGQGSGNINKTPSMPYDSPLLRGHTLRSDEGRMQQHELMDLVIKLPDRYEALETDLRQTKKVYSDAFTRLIKKVKKLEQTVKTIQARRRLIVVISDDAEDNLEDSSKQGRMIEEIDQDAGVTLVTPTHSQEVQPEDQLGVFSAAKVLGDAAKNVHTYTRRRRAVSTGSGGVSTASRLFSIAEESVSTTGASMPVSTAGMVQEVNKDKGKGIMIESEPEQTKTKLQQRQEIAGYEAAVRLQEQIDEEAEDQRICQCMKKLILSILKNGKIYNLQLKLMKS</sequence>
<dbReference type="EMBL" id="BQNB010012871">
    <property type="protein sequence ID" value="GJT08954.1"/>
    <property type="molecule type" value="Genomic_DNA"/>
</dbReference>
<evidence type="ECO:0000313" key="3">
    <source>
        <dbReference type="Proteomes" id="UP001151760"/>
    </source>
</evidence>